<dbReference type="PANTHER" id="PTHR38731:SF1">
    <property type="entry name" value="FECR PROTEIN DOMAIN-CONTAINING PROTEIN"/>
    <property type="match status" value="1"/>
</dbReference>
<evidence type="ECO:0000256" key="1">
    <source>
        <dbReference type="SAM" id="MobiDB-lite"/>
    </source>
</evidence>
<name>A0A853IXL2_9BURK</name>
<protein>
    <submittedName>
        <fullName evidence="4">FecR domain-containing protein</fullName>
    </submittedName>
</protein>
<evidence type="ECO:0000313" key="5">
    <source>
        <dbReference type="Proteomes" id="UP000589716"/>
    </source>
</evidence>
<dbReference type="Gene3D" id="2.60.120.1440">
    <property type="match status" value="1"/>
</dbReference>
<feature type="compositionally biased region" description="Pro residues" evidence="1">
    <location>
        <begin position="34"/>
        <end position="44"/>
    </location>
</feature>
<feature type="region of interest" description="Disordered" evidence="1">
    <location>
        <begin position="32"/>
        <end position="52"/>
    </location>
</feature>
<evidence type="ECO:0000313" key="4">
    <source>
        <dbReference type="EMBL" id="NZA02817.1"/>
    </source>
</evidence>
<evidence type="ECO:0000256" key="2">
    <source>
        <dbReference type="SAM" id="SignalP"/>
    </source>
</evidence>
<dbReference type="PANTHER" id="PTHR38731">
    <property type="entry name" value="LIPL45-RELATED LIPOPROTEIN-RELATED"/>
    <property type="match status" value="1"/>
</dbReference>
<dbReference type="RefSeq" id="WP_180551107.1">
    <property type="nucleotide sequence ID" value="NZ_JACCKX010000001.1"/>
</dbReference>
<dbReference type="Proteomes" id="UP000589716">
    <property type="component" value="Unassembled WGS sequence"/>
</dbReference>
<dbReference type="InterPro" id="IPR006860">
    <property type="entry name" value="FecR"/>
</dbReference>
<dbReference type="Pfam" id="PF04773">
    <property type="entry name" value="FecR"/>
    <property type="match status" value="1"/>
</dbReference>
<dbReference type="AlphaFoldDB" id="A0A853IXL2"/>
<proteinExistence type="predicted"/>
<keyword evidence="5" id="KW-1185">Reference proteome</keyword>
<sequence length="174" mass="18019">MRFDIHKAPRWLACLSLCLAAQAWAQQPAAPVAAPAPAPAPAAMPQPTGDAREGTFKAVQGEVTVVRGNARSAAVVGAGVQTTDRIVTGPKSAASLTLKDGTVLAVGPDSVMDLSEFAFNSTTQEGSMLVNLVRGSLRMATGLIAKLKPEQVKVTTPTTVIGVRGTDFIVEENP</sequence>
<evidence type="ECO:0000259" key="3">
    <source>
        <dbReference type="Pfam" id="PF04773"/>
    </source>
</evidence>
<reference evidence="4 5" key="1">
    <citation type="submission" date="2020-07" db="EMBL/GenBank/DDBJ databases">
        <authorList>
            <person name="Maaloum M."/>
        </authorList>
    </citation>
    <scope>NUCLEOTIDE SEQUENCE [LARGE SCALE GENOMIC DNA]</scope>
    <source>
        <strain evidence="4 5">GCS-AN-3</strain>
    </source>
</reference>
<organism evidence="4 5">
    <name type="scientific">Ottowia beijingensis</name>
    <dbReference type="NCBI Taxonomy" id="1207057"/>
    <lineage>
        <taxon>Bacteria</taxon>
        <taxon>Pseudomonadati</taxon>
        <taxon>Pseudomonadota</taxon>
        <taxon>Betaproteobacteria</taxon>
        <taxon>Burkholderiales</taxon>
        <taxon>Comamonadaceae</taxon>
        <taxon>Ottowia</taxon>
    </lineage>
</organism>
<feature type="domain" description="FecR protein" evidence="3">
    <location>
        <begin position="84"/>
        <end position="172"/>
    </location>
</feature>
<keyword evidence="2" id="KW-0732">Signal</keyword>
<gene>
    <name evidence="4" type="ORF">H0I39_15650</name>
</gene>
<accession>A0A853IXL2</accession>
<feature type="chain" id="PRO_5032447932" evidence="2">
    <location>
        <begin position="26"/>
        <end position="174"/>
    </location>
</feature>
<dbReference type="EMBL" id="JACCKX010000001">
    <property type="protein sequence ID" value="NZA02817.1"/>
    <property type="molecule type" value="Genomic_DNA"/>
</dbReference>
<comment type="caution">
    <text evidence="4">The sequence shown here is derived from an EMBL/GenBank/DDBJ whole genome shotgun (WGS) entry which is preliminary data.</text>
</comment>
<feature type="signal peptide" evidence="2">
    <location>
        <begin position="1"/>
        <end position="25"/>
    </location>
</feature>